<protein>
    <recommendedName>
        <fullName evidence="5">BTB domain-containing protein</fullName>
    </recommendedName>
</protein>
<feature type="compositionally biased region" description="Basic and acidic residues" evidence="4">
    <location>
        <begin position="1296"/>
        <end position="1312"/>
    </location>
</feature>
<dbReference type="SUPFAM" id="SSF54695">
    <property type="entry name" value="POZ domain"/>
    <property type="match status" value="1"/>
</dbReference>
<dbReference type="PANTHER" id="PTHR22872:SF2">
    <property type="entry name" value="INHIBITOR OF BRUTON TYROSINE KINASE"/>
    <property type="match status" value="1"/>
</dbReference>
<sequence length="1729" mass="189690">MKPHQLSNQPTLSDINIHDVYQTGDLTCLRKFLKYTIEGTKKASLVSITINRRDQSGRTLLHKLSSSQNESDSIHWLELLQNYPLQLNIPDLESGWTPLHRALYHGNLRFASILIDQLECDLNIKDHEGLSAFDLYHSTIDEPIHSLSTNPSMKIRDQRIDLFTWGSNRNFVLGIHDDGDRHYPERIHLKRSRSHHIPSDGPPDNPFISNPVSFVAIGRLHTALITSQGELRVCGFGSGGRLGLTKSPSQDKPTLGISAETQFTFATVKGSGLAHQKVKFVALGQDHTVVITRTGQVFTFGMNRFGQLGYGPESAGATIENMIQVEPKRVLGLLKKVDIIGAAASRWHTAVFSSDSLFTWGANRGQLGYHNPHPHHSLASIQITPRKVAIAHTSIIQLSCTSYETAYLCENSSEVYILKSEVTIRVIFPFDRFPSEIQVSGMPSNHGHTAATRILQLDSSDQTLAAVSSMGDVYIIDLENPNPLENSINYTAMSSSPHRANASLIPSGPTFKPRRIWCSTKWATTAKHVAVGLDGDVIITTMSGHVYISYRRSGVNGAPKFLENRTMESTSGHTRKSYKFHRVQHLQRVSHVAANPTGSYAAIRTDVELRDIQPSVPDETMTLPSMLASMLPHLKKYAVSVPEVHTVPSAPLPSRTISDPYIRSGTASPNSDVQLGAEDDAVDDDDEQERQDLEWDCRVGSALFGLSQNWSDHQPHATLDSGDIFLVANSGEKILAHRFILCSRSPVLDQILNHLISVDGISYTPGEPEHESFPTLRFAHHGLLALLLGIHYIYTDTFPSIWDSRVWPHIENAHQEIPSTTRLCSSGKTQPGIIQLVQEAKESLKHLAKSLKLSSLEHSLARLGKATPEPLLSHHFRAILPSLGLATSRSPVTTNDAVAQEHHLVPKSLSPDLSPDMELELHDGEIMTCHSILMRAQCPFFRLMYDQEVWVTGRRQAKAAGSTNLIRIDMRHLRKKVLQVVLQHIYTDDAEDLFLAKDFLSLNDYIDFIFDVMSVANELMMDKLKYICSVVLRRCVNLSNVTAIAAEADFYRADSLKETCMNYMMYNLDALFEDKALIKIPDDLLMAIATYLKRVQMDKFPRSRSTTAMQELMDGHARFLRDLDLPKSKLTLTTRHWKSLQKLFSHQSNQAPPDIDTSFDKKMLRGSVEPSLRQLNSSSPTALNCRPIASGSSPKPHDSVNETIDDDAPFVMDDFDGAVSSTGKGLSKMRLNPSFASTDGSAWTTPIKKVTPIDLRTVMPLGKPRGLSQPHGGDPSSLATLSPRLPADMTPNQKLSQREKRRQSAEASKLRPDLTAASAIHNVQSKAPAWRSISGGSDRKIAGPAGQPLSALMSSASLSCSPGSSSMTTGAPKNVPATVALPGRAQGAAAKNPEPNDPASAVGASVITPIRAVNGIATSNSSRRTLAGQDTPWTNYVSTSTQFHLPGLNPSPFDLSSNLQIPGSHDGSKFESNNTHNMVLGSSSAIDTRSGSNPGSTSAYNTGHGKPSTFSIIQELQAKESWALYGAGKQKPKLAEIQEEENRLVAEKRQEEQFLKWFEEESLRLQQQQSTPPPPPPHRTKKSPHAARSKPGLASQVSSNVGGTGVTRTYKDKKSPHHQSHPSNHDPAMDSQASKTANPAGPAHDHANTMPRGKRKSKSAKAVVISDTQPTSGPAVRSTSASAATNSPFAGRKDPGSVPPSNHPKFSTQHQDHRPPALHHQNSSRVKAN</sequence>
<feature type="region of interest" description="Disordered" evidence="4">
    <location>
        <begin position="1462"/>
        <end position="1505"/>
    </location>
</feature>
<evidence type="ECO:0000256" key="1">
    <source>
        <dbReference type="ARBA" id="ARBA00022737"/>
    </source>
</evidence>
<evidence type="ECO:0000256" key="4">
    <source>
        <dbReference type="SAM" id="MobiDB-lite"/>
    </source>
</evidence>
<dbReference type="SUPFAM" id="SSF50985">
    <property type="entry name" value="RCC1/BLIP-II"/>
    <property type="match status" value="1"/>
</dbReference>
<keyword evidence="1" id="KW-0677">Repeat</keyword>
<feature type="region of interest" description="Disordered" evidence="4">
    <location>
        <begin position="1261"/>
        <end position="1315"/>
    </location>
</feature>
<dbReference type="CDD" id="cd18186">
    <property type="entry name" value="BTB_POZ_ZBTB_KLHL-like"/>
    <property type="match status" value="1"/>
</dbReference>
<evidence type="ECO:0000313" key="6">
    <source>
        <dbReference type="EMBL" id="PLW07831.1"/>
    </source>
</evidence>
<dbReference type="Gene3D" id="2.130.10.30">
    <property type="entry name" value="Regulator of chromosome condensation 1/beta-lactamase-inhibitor protein II"/>
    <property type="match status" value="1"/>
</dbReference>
<dbReference type="InterPro" id="IPR000408">
    <property type="entry name" value="Reg_chr_condens"/>
</dbReference>
<evidence type="ECO:0000313" key="7">
    <source>
        <dbReference type="Proteomes" id="UP000235392"/>
    </source>
</evidence>
<feature type="domain" description="BTB" evidence="5">
    <location>
        <begin position="722"/>
        <end position="753"/>
    </location>
</feature>
<feature type="compositionally biased region" description="Polar residues" evidence="4">
    <location>
        <begin position="1173"/>
        <end position="1182"/>
    </location>
</feature>
<feature type="domain" description="BTB" evidence="5">
    <location>
        <begin position="915"/>
        <end position="989"/>
    </location>
</feature>
<dbReference type="InterPro" id="IPR051625">
    <property type="entry name" value="Signaling_Regulatory_Domain"/>
</dbReference>
<accession>A0A2N5S3Q6</accession>
<dbReference type="PROSITE" id="PS50012">
    <property type="entry name" value="RCC1_3"/>
    <property type="match status" value="4"/>
</dbReference>
<gene>
    <name evidence="6" type="ORF">PCASD_24625</name>
</gene>
<dbReference type="PROSITE" id="PS50088">
    <property type="entry name" value="ANK_REPEAT"/>
    <property type="match status" value="1"/>
</dbReference>
<feature type="repeat" description="ANK" evidence="2">
    <location>
        <begin position="94"/>
        <end position="116"/>
    </location>
</feature>
<feature type="repeat" description="RCC1" evidence="3">
    <location>
        <begin position="355"/>
        <end position="411"/>
    </location>
</feature>
<feature type="repeat" description="RCC1" evidence="3">
    <location>
        <begin position="160"/>
        <end position="228"/>
    </location>
</feature>
<feature type="compositionally biased region" description="Acidic residues" evidence="4">
    <location>
        <begin position="677"/>
        <end position="689"/>
    </location>
</feature>
<organism evidence="6 7">
    <name type="scientific">Puccinia coronata f. sp. avenae</name>
    <dbReference type="NCBI Taxonomy" id="200324"/>
    <lineage>
        <taxon>Eukaryota</taxon>
        <taxon>Fungi</taxon>
        <taxon>Dikarya</taxon>
        <taxon>Basidiomycota</taxon>
        <taxon>Pucciniomycotina</taxon>
        <taxon>Pucciniomycetes</taxon>
        <taxon>Pucciniales</taxon>
        <taxon>Pucciniaceae</taxon>
        <taxon>Puccinia</taxon>
    </lineage>
</organism>
<feature type="compositionally biased region" description="Polar residues" evidence="4">
    <location>
        <begin position="1470"/>
        <end position="1501"/>
    </location>
</feature>
<evidence type="ECO:0000259" key="5">
    <source>
        <dbReference type="PROSITE" id="PS50097"/>
    </source>
</evidence>
<dbReference type="EMBL" id="PGCI01001102">
    <property type="protein sequence ID" value="PLW07831.1"/>
    <property type="molecule type" value="Genomic_DNA"/>
</dbReference>
<dbReference type="InterPro" id="IPR002110">
    <property type="entry name" value="Ankyrin_rpt"/>
</dbReference>
<dbReference type="InterPro" id="IPR009091">
    <property type="entry name" value="RCC1/BLIP-II"/>
</dbReference>
<dbReference type="InterPro" id="IPR000210">
    <property type="entry name" value="BTB/POZ_dom"/>
</dbReference>
<dbReference type="Gene3D" id="1.25.40.20">
    <property type="entry name" value="Ankyrin repeat-containing domain"/>
    <property type="match status" value="1"/>
</dbReference>
<feature type="region of interest" description="Disordered" evidence="4">
    <location>
        <begin position="648"/>
        <end position="690"/>
    </location>
</feature>
<feature type="repeat" description="RCC1" evidence="3">
    <location>
        <begin position="295"/>
        <end position="355"/>
    </location>
</feature>
<dbReference type="PANTHER" id="PTHR22872">
    <property type="entry name" value="BTK-BINDING PROTEIN-RELATED"/>
    <property type="match status" value="1"/>
</dbReference>
<dbReference type="SMART" id="SM00248">
    <property type="entry name" value="ANK"/>
    <property type="match status" value="2"/>
</dbReference>
<evidence type="ECO:0000256" key="3">
    <source>
        <dbReference type="PROSITE-ProRule" id="PRU00235"/>
    </source>
</evidence>
<feature type="region of interest" description="Disordered" evidence="4">
    <location>
        <begin position="1169"/>
        <end position="1202"/>
    </location>
</feature>
<dbReference type="Pfam" id="PF00415">
    <property type="entry name" value="RCC1"/>
    <property type="match status" value="1"/>
</dbReference>
<name>A0A2N5S3Q6_9BASI</name>
<dbReference type="PROSITE" id="PS50297">
    <property type="entry name" value="ANK_REP_REGION"/>
    <property type="match status" value="1"/>
</dbReference>
<dbReference type="Proteomes" id="UP000235392">
    <property type="component" value="Unassembled WGS sequence"/>
</dbReference>
<dbReference type="CDD" id="cd18500">
    <property type="entry name" value="BACK_IBtk"/>
    <property type="match status" value="1"/>
</dbReference>
<feature type="region of interest" description="Disordered" evidence="4">
    <location>
        <begin position="1563"/>
        <end position="1729"/>
    </location>
</feature>
<dbReference type="Gene3D" id="3.30.710.10">
    <property type="entry name" value="Potassium Channel Kv1.1, Chain A"/>
    <property type="match status" value="2"/>
</dbReference>
<comment type="caution">
    <text evidence="6">The sequence shown here is derived from an EMBL/GenBank/DDBJ whole genome shotgun (WGS) entry which is preliminary data.</text>
</comment>
<evidence type="ECO:0000256" key="2">
    <source>
        <dbReference type="PROSITE-ProRule" id="PRU00023"/>
    </source>
</evidence>
<proteinExistence type="predicted"/>
<keyword evidence="2" id="KW-0040">ANK repeat</keyword>
<feature type="repeat" description="RCC1" evidence="3">
    <location>
        <begin position="229"/>
        <end position="294"/>
    </location>
</feature>
<feature type="compositionally biased region" description="Basic residues" evidence="4">
    <location>
        <begin position="1578"/>
        <end position="1588"/>
    </location>
</feature>
<dbReference type="Pfam" id="PF12796">
    <property type="entry name" value="Ank_2"/>
    <property type="match status" value="1"/>
</dbReference>
<dbReference type="InterPro" id="IPR036770">
    <property type="entry name" value="Ankyrin_rpt-contain_sf"/>
</dbReference>
<dbReference type="InterPro" id="IPR011333">
    <property type="entry name" value="SKP1/BTB/POZ_sf"/>
</dbReference>
<dbReference type="SUPFAM" id="SSF48403">
    <property type="entry name" value="Ankyrin repeat"/>
    <property type="match status" value="1"/>
</dbReference>
<dbReference type="PROSITE" id="PS50097">
    <property type="entry name" value="BTB"/>
    <property type="match status" value="2"/>
</dbReference>
<feature type="compositionally biased region" description="Polar residues" evidence="4">
    <location>
        <begin position="1666"/>
        <end position="1688"/>
    </location>
</feature>
<feature type="compositionally biased region" description="Polar residues" evidence="4">
    <location>
        <begin position="1720"/>
        <end position="1729"/>
    </location>
</feature>
<reference evidence="6 7" key="1">
    <citation type="submission" date="2017-11" db="EMBL/GenBank/DDBJ databases">
        <title>De novo assembly and phasing of dikaryotic genomes from two isolates of Puccinia coronata f. sp. avenae, the causal agent of oat crown rust.</title>
        <authorList>
            <person name="Miller M.E."/>
            <person name="Zhang Y."/>
            <person name="Omidvar V."/>
            <person name="Sperschneider J."/>
            <person name="Schwessinger B."/>
            <person name="Raley C."/>
            <person name="Palmer J.M."/>
            <person name="Garnica D."/>
            <person name="Upadhyaya N."/>
            <person name="Rathjen J."/>
            <person name="Taylor J.M."/>
            <person name="Park R.F."/>
            <person name="Dodds P.N."/>
            <person name="Hirsch C.D."/>
            <person name="Kianian S.F."/>
            <person name="Figueroa M."/>
        </authorList>
    </citation>
    <scope>NUCLEOTIDE SEQUENCE [LARGE SCALE GENOMIC DNA]</scope>
    <source>
        <strain evidence="6">12SD80</strain>
    </source>
</reference>